<dbReference type="EMBL" id="JABSTQ010010485">
    <property type="protein sequence ID" value="KAG0420690.1"/>
    <property type="molecule type" value="Genomic_DNA"/>
</dbReference>
<name>A0AC60PIN6_IXOPE</name>
<sequence length="216" mass="24872">MQNSSVYGHLPEFSPEKGNFEVYVERFEAFAAANKIDKATKQQVFLPLIGEAAYTSCFRICCSPKTPAEASYDDVGMILLKHFAPKRSMVVERYKFYRRDQRQRESIIDFVVKIKKLAAMCDFGTFSEEALRDPIIVGLKNNAIRCKLLIRRKMAKTSGSTGLYTQSWEWKLPKDKARMCCAQMKRQPVRVSRETSTDSESPHRGKLERILLLRKS</sequence>
<keyword evidence="2" id="KW-1185">Reference proteome</keyword>
<evidence type="ECO:0000313" key="1">
    <source>
        <dbReference type="EMBL" id="KAG0420690.1"/>
    </source>
</evidence>
<comment type="caution">
    <text evidence="1">The sequence shown here is derived from an EMBL/GenBank/DDBJ whole genome shotgun (WGS) entry which is preliminary data.</text>
</comment>
<organism evidence="1 2">
    <name type="scientific">Ixodes persulcatus</name>
    <name type="common">Taiga tick</name>
    <dbReference type="NCBI Taxonomy" id="34615"/>
    <lineage>
        <taxon>Eukaryota</taxon>
        <taxon>Metazoa</taxon>
        <taxon>Ecdysozoa</taxon>
        <taxon>Arthropoda</taxon>
        <taxon>Chelicerata</taxon>
        <taxon>Arachnida</taxon>
        <taxon>Acari</taxon>
        <taxon>Parasitiformes</taxon>
        <taxon>Ixodida</taxon>
        <taxon>Ixodoidea</taxon>
        <taxon>Ixodidae</taxon>
        <taxon>Ixodinae</taxon>
        <taxon>Ixodes</taxon>
    </lineage>
</organism>
<gene>
    <name evidence="1" type="ORF">HPB47_003349</name>
</gene>
<evidence type="ECO:0000313" key="2">
    <source>
        <dbReference type="Proteomes" id="UP000805193"/>
    </source>
</evidence>
<reference evidence="1 2" key="1">
    <citation type="journal article" date="2020" name="Cell">
        <title>Large-Scale Comparative Analyses of Tick Genomes Elucidate Their Genetic Diversity and Vector Capacities.</title>
        <authorList>
            <consortium name="Tick Genome and Microbiome Consortium (TIGMIC)"/>
            <person name="Jia N."/>
            <person name="Wang J."/>
            <person name="Shi W."/>
            <person name="Du L."/>
            <person name="Sun Y."/>
            <person name="Zhan W."/>
            <person name="Jiang J.F."/>
            <person name="Wang Q."/>
            <person name="Zhang B."/>
            <person name="Ji P."/>
            <person name="Bell-Sakyi L."/>
            <person name="Cui X.M."/>
            <person name="Yuan T.T."/>
            <person name="Jiang B.G."/>
            <person name="Yang W.F."/>
            <person name="Lam T.T."/>
            <person name="Chang Q.C."/>
            <person name="Ding S.J."/>
            <person name="Wang X.J."/>
            <person name="Zhu J.G."/>
            <person name="Ruan X.D."/>
            <person name="Zhao L."/>
            <person name="Wei J.T."/>
            <person name="Ye R.Z."/>
            <person name="Que T.C."/>
            <person name="Du C.H."/>
            <person name="Zhou Y.H."/>
            <person name="Cheng J.X."/>
            <person name="Dai P.F."/>
            <person name="Guo W.B."/>
            <person name="Han X.H."/>
            <person name="Huang E.J."/>
            <person name="Li L.F."/>
            <person name="Wei W."/>
            <person name="Gao Y.C."/>
            <person name="Liu J.Z."/>
            <person name="Shao H.Z."/>
            <person name="Wang X."/>
            <person name="Wang C.C."/>
            <person name="Yang T.C."/>
            <person name="Huo Q.B."/>
            <person name="Li W."/>
            <person name="Chen H.Y."/>
            <person name="Chen S.E."/>
            <person name="Zhou L.G."/>
            <person name="Ni X.B."/>
            <person name="Tian J.H."/>
            <person name="Sheng Y."/>
            <person name="Liu T."/>
            <person name="Pan Y.S."/>
            <person name="Xia L.Y."/>
            <person name="Li J."/>
            <person name="Zhao F."/>
            <person name="Cao W.C."/>
        </authorList>
    </citation>
    <scope>NUCLEOTIDE SEQUENCE [LARGE SCALE GENOMIC DNA]</scope>
    <source>
        <strain evidence="1">Iper-2018</strain>
    </source>
</reference>
<accession>A0AC60PIN6</accession>
<protein>
    <submittedName>
        <fullName evidence="1">Uncharacterized protein</fullName>
    </submittedName>
</protein>
<dbReference type="Proteomes" id="UP000805193">
    <property type="component" value="Unassembled WGS sequence"/>
</dbReference>
<proteinExistence type="predicted"/>